<gene>
    <name evidence="3" type="primary">LOC105310136</name>
</gene>
<proteinExistence type="predicted"/>
<dbReference type="RefSeq" id="XP_023382357.1">
    <property type="nucleotide sequence ID" value="XM_023526589.1"/>
</dbReference>
<dbReference type="OrthoDB" id="418634at2759"/>
<dbReference type="KEGG" id="pvp:105310136"/>
<dbReference type="GO" id="GO:0090557">
    <property type="term" value="P:establishment of endothelial intestinal barrier"/>
    <property type="evidence" value="ECO:0007669"/>
    <property type="project" value="TreeGrafter"/>
</dbReference>
<accession>A0A6P6C4U5</accession>
<dbReference type="Proteomes" id="UP000515202">
    <property type="component" value="Unplaced"/>
</dbReference>
<dbReference type="PANTHER" id="PTHR13865">
    <property type="entry name" value="TIGHT JUNCTION PROTEIN"/>
    <property type="match status" value="1"/>
</dbReference>
<evidence type="ECO:0000259" key="1">
    <source>
        <dbReference type="PROSITE" id="PS50052"/>
    </source>
</evidence>
<feature type="domain" description="Guanylate kinase-like" evidence="1">
    <location>
        <begin position="3"/>
        <end position="251"/>
    </location>
</feature>
<dbReference type="GO" id="GO:0005886">
    <property type="term" value="C:plasma membrane"/>
    <property type="evidence" value="ECO:0007669"/>
    <property type="project" value="TreeGrafter"/>
</dbReference>
<dbReference type="SMART" id="SM00072">
    <property type="entry name" value="GuKc"/>
    <property type="match status" value="1"/>
</dbReference>
<protein>
    <submittedName>
        <fullName evidence="3">Tight junction protein ZO-1-like</fullName>
    </submittedName>
</protein>
<dbReference type="SUPFAM" id="SSF52540">
    <property type="entry name" value="P-loop containing nucleoside triphosphate hydrolases"/>
    <property type="match status" value="1"/>
</dbReference>
<evidence type="ECO:0000313" key="2">
    <source>
        <dbReference type="Proteomes" id="UP000515202"/>
    </source>
</evidence>
<dbReference type="GO" id="GO:0098609">
    <property type="term" value="P:cell-cell adhesion"/>
    <property type="evidence" value="ECO:0007669"/>
    <property type="project" value="TreeGrafter"/>
</dbReference>
<dbReference type="InterPro" id="IPR008145">
    <property type="entry name" value="GK/Ca_channel_bsu"/>
</dbReference>
<dbReference type="GeneID" id="105310136"/>
<evidence type="ECO:0000313" key="3">
    <source>
        <dbReference type="RefSeq" id="XP_023382357.1"/>
    </source>
</evidence>
<dbReference type="PROSITE" id="PS50052">
    <property type="entry name" value="GUANYLATE_KINASE_2"/>
    <property type="match status" value="1"/>
</dbReference>
<dbReference type="FunFam" id="3.40.50.300:FF:000110">
    <property type="entry name" value="tight junction protein ZO-1 isoform X1"/>
    <property type="match status" value="1"/>
</dbReference>
<dbReference type="GO" id="GO:0050839">
    <property type="term" value="F:cell adhesion molecule binding"/>
    <property type="evidence" value="ECO:0007669"/>
    <property type="project" value="TreeGrafter"/>
</dbReference>
<dbReference type="GO" id="GO:0045216">
    <property type="term" value="P:cell-cell junction organization"/>
    <property type="evidence" value="ECO:0007669"/>
    <property type="project" value="TreeGrafter"/>
</dbReference>
<organism evidence="2 3">
    <name type="scientific">Pteropus vampyrus</name>
    <name type="common">Large flying fox</name>
    <dbReference type="NCBI Taxonomy" id="132908"/>
    <lineage>
        <taxon>Eukaryota</taxon>
        <taxon>Metazoa</taxon>
        <taxon>Chordata</taxon>
        <taxon>Craniata</taxon>
        <taxon>Vertebrata</taxon>
        <taxon>Euteleostomi</taxon>
        <taxon>Mammalia</taxon>
        <taxon>Eutheria</taxon>
        <taxon>Laurasiatheria</taxon>
        <taxon>Chiroptera</taxon>
        <taxon>Yinpterochiroptera</taxon>
        <taxon>Pteropodoidea</taxon>
        <taxon>Pteropodidae</taxon>
        <taxon>Pteropodinae</taxon>
        <taxon>Pteropus</taxon>
    </lineage>
</organism>
<dbReference type="GO" id="GO:0150105">
    <property type="term" value="P:protein localization to cell-cell junction"/>
    <property type="evidence" value="ECO:0007669"/>
    <property type="project" value="TreeGrafter"/>
</dbReference>
<name>A0A6P6C4U5_PTEVA</name>
<dbReference type="InterPro" id="IPR008144">
    <property type="entry name" value="Guanylate_kin-like_dom"/>
</dbReference>
<sequence length="327" mass="37316">GFLRPVTIFGPIADVAREKLAREEPDIYQIASIIPSKNRAEQLASVQYTLPKTAGGDRADFWRFRGLRSSKRNLRKSREDLSAQPVQTKFPAYERVVLREAGFLRPVTIFGPIADVAREKLAREEPDIYQIAKSEPRDAGTDQRSSGIIRLHTIKQIIDQDKHALLDVTPNAVDRLNYAQWYPIVVFLNPDSKQGVKMMRMRLCPESRKSARKLYERSHKLRKNNHHLFTTTINLNSLNDGWYGALKEAVQHQQSQLVWVSEGKVRPVPPVCRAGARGGDAFESLVFCSEPLRWGSWGRGGAWAFLIVRRGNDSFSDSMRFRESRSR</sequence>
<reference evidence="3" key="1">
    <citation type="submission" date="2025-08" db="UniProtKB">
        <authorList>
            <consortium name="RefSeq"/>
        </authorList>
    </citation>
    <scope>IDENTIFICATION</scope>
    <source>
        <tissue evidence="3">Kidney</tissue>
    </source>
</reference>
<dbReference type="PANTHER" id="PTHR13865:SF25">
    <property type="entry name" value="TIGHT JUNCTION PROTEIN ZO-1"/>
    <property type="match status" value="1"/>
</dbReference>
<feature type="non-terminal residue" evidence="3">
    <location>
        <position position="1"/>
    </location>
</feature>
<keyword evidence="2" id="KW-1185">Reference proteome</keyword>
<dbReference type="Gene3D" id="3.40.50.300">
    <property type="entry name" value="P-loop containing nucleotide triphosphate hydrolases"/>
    <property type="match status" value="1"/>
</dbReference>
<dbReference type="AlphaFoldDB" id="A0A6P6C4U5"/>
<dbReference type="GO" id="GO:0005923">
    <property type="term" value="C:bicellular tight junction"/>
    <property type="evidence" value="ECO:0007669"/>
    <property type="project" value="TreeGrafter"/>
</dbReference>
<dbReference type="InterPro" id="IPR027417">
    <property type="entry name" value="P-loop_NTPase"/>
</dbReference>
<dbReference type="Pfam" id="PF00625">
    <property type="entry name" value="Guanylate_kin"/>
    <property type="match status" value="1"/>
</dbReference>
<dbReference type="GO" id="GO:1905605">
    <property type="term" value="P:positive regulation of blood-brain barrier permeability"/>
    <property type="evidence" value="ECO:0007669"/>
    <property type="project" value="TreeGrafter"/>
</dbReference>